<dbReference type="InterPro" id="IPR021520">
    <property type="entry name" value="Stealth_CR2"/>
</dbReference>
<dbReference type="InterPro" id="IPR031358">
    <property type="entry name" value="Stealth_CR1"/>
</dbReference>
<evidence type="ECO:0000313" key="9">
    <source>
        <dbReference type="EMBL" id="GGZ32107.1"/>
    </source>
</evidence>
<evidence type="ECO:0000256" key="4">
    <source>
        <dbReference type="SAM" id="MobiDB-lite"/>
    </source>
</evidence>
<evidence type="ECO:0000259" key="7">
    <source>
        <dbReference type="Pfam" id="PF17102"/>
    </source>
</evidence>
<comment type="similarity">
    <text evidence="1">Belongs to the stealth family.</text>
</comment>
<evidence type="ECO:0000259" key="6">
    <source>
        <dbReference type="Pfam" id="PF17101"/>
    </source>
</evidence>
<name>A0A918Q3B5_9ACTN</name>
<keyword evidence="2" id="KW-0808">Transferase</keyword>
<evidence type="ECO:0000256" key="1">
    <source>
        <dbReference type="ARBA" id="ARBA00007583"/>
    </source>
</evidence>
<gene>
    <name evidence="9" type="ORF">GCM10010387_27930</name>
</gene>
<dbReference type="PANTHER" id="PTHR24045:SF0">
    <property type="entry name" value="N-ACETYLGLUCOSAMINE-1-PHOSPHOTRANSFERASE SUBUNITS ALPHA_BETA"/>
    <property type="match status" value="1"/>
</dbReference>
<dbReference type="InterPro" id="IPR031357">
    <property type="entry name" value="Stealth_CR3"/>
</dbReference>
<evidence type="ECO:0000259" key="8">
    <source>
        <dbReference type="Pfam" id="PF17103"/>
    </source>
</evidence>
<reference evidence="9" key="2">
    <citation type="submission" date="2020-09" db="EMBL/GenBank/DDBJ databases">
        <authorList>
            <person name="Sun Q."/>
            <person name="Ohkuma M."/>
        </authorList>
    </citation>
    <scope>NUCLEOTIDE SEQUENCE</scope>
    <source>
        <strain evidence="9">JCM 4988</strain>
    </source>
</reference>
<dbReference type="Pfam" id="PF17102">
    <property type="entry name" value="Stealth_CR3"/>
    <property type="match status" value="1"/>
</dbReference>
<dbReference type="InterPro" id="IPR031356">
    <property type="entry name" value="Stealth_CR4"/>
</dbReference>
<accession>A0A918Q3B5</accession>
<feature type="domain" description="Stealth protein CR1 conserved region 1" evidence="6">
    <location>
        <begin position="296"/>
        <end position="317"/>
    </location>
</feature>
<evidence type="ECO:0000259" key="5">
    <source>
        <dbReference type="Pfam" id="PF11380"/>
    </source>
</evidence>
<dbReference type="Pfam" id="PF17103">
    <property type="entry name" value="Stealth_CR4"/>
    <property type="match status" value="1"/>
</dbReference>
<sequence length="626" mass="69437">MRHKEQPAPGAGAVPKTVRTAERLARSNPESSWPVTAYRRALPVRVRRGVARVVSREVRSQTKQLLSVWPSVGPGLSTARAEREIRRHPRPLLGAGRRVGRVRGVPKVLLTGAGLTPLQARNDNAAAVCEALDGAGVDYFWVRGRRNDSAVIAVPAKERARTCTALAGLCERLPGYVSAMDGRTATPRESAPGFAPATWRRLATAGVIRMTWYRSDPTGRLTLGPKYGCDIEFWTEEEGRLRAPRPQPVADEVPVADAPVWESGALFTRLAAPGAALPLVRTRREFASPRPDDIRFPIDVVYTWVDGQDPEWLRRRELAQGRPYHEEAANTARFASRDELRYSLRSLRQNAPWVRRIFLVTDDQTPSWLDTSMEGLTVVSHKEIFTDPGVLPTFNSHAIESQLHHIEGLSEHFLYFNDDMFLGRPVTPQDFFHANGLTKFFPSPALIPMGDPGDQDVPVSAAGKNNRTVLDSRFQTVITHKMKHIPYALRRSVLAEIETVFADRHRATAAARFRSLDDLSIASSFHHYYAYQTSRAVPGQVSYAYVDLAHPDTARRLGQLLARRNRQAFCVNDTISTDDEVEGQRQLLEPFLEAYFPVPSLFERAPETTGSGTGTGTGTGTAGLSG</sequence>
<comment type="caution">
    <text evidence="9">The sequence shown here is derived from an EMBL/GenBank/DDBJ whole genome shotgun (WGS) entry which is preliminary data.</text>
</comment>
<reference evidence="9" key="1">
    <citation type="journal article" date="2014" name="Int. J. Syst. Evol. Microbiol.">
        <title>Complete genome sequence of Corynebacterium casei LMG S-19264T (=DSM 44701T), isolated from a smear-ripened cheese.</title>
        <authorList>
            <consortium name="US DOE Joint Genome Institute (JGI-PGF)"/>
            <person name="Walter F."/>
            <person name="Albersmeier A."/>
            <person name="Kalinowski J."/>
            <person name="Ruckert C."/>
        </authorList>
    </citation>
    <scope>NUCLEOTIDE SEQUENCE</scope>
    <source>
        <strain evidence="9">JCM 4988</strain>
    </source>
</reference>
<dbReference type="AlphaFoldDB" id="A0A918Q3B5"/>
<dbReference type="EMBL" id="BMWG01000006">
    <property type="protein sequence ID" value="GGZ32107.1"/>
    <property type="molecule type" value="Genomic_DNA"/>
</dbReference>
<feature type="domain" description="Stealth protein CR4 conserved region 4" evidence="8">
    <location>
        <begin position="560"/>
        <end position="608"/>
    </location>
</feature>
<organism evidence="9 10">
    <name type="scientific">Streptomyces inusitatus</name>
    <dbReference type="NCBI Taxonomy" id="68221"/>
    <lineage>
        <taxon>Bacteria</taxon>
        <taxon>Bacillati</taxon>
        <taxon>Actinomycetota</taxon>
        <taxon>Actinomycetes</taxon>
        <taxon>Kitasatosporales</taxon>
        <taxon>Streptomycetaceae</taxon>
        <taxon>Streptomyces</taxon>
    </lineage>
</organism>
<evidence type="ECO:0000256" key="2">
    <source>
        <dbReference type="ARBA" id="ARBA00022679"/>
    </source>
</evidence>
<feature type="compositionally biased region" description="Gly residues" evidence="4">
    <location>
        <begin position="611"/>
        <end position="626"/>
    </location>
</feature>
<protein>
    <submittedName>
        <fullName evidence="9">Exopolysaccharide phosphotransferase</fullName>
    </submittedName>
</protein>
<dbReference type="Pfam" id="PF17101">
    <property type="entry name" value="Stealth_CR1"/>
    <property type="match status" value="1"/>
</dbReference>
<dbReference type="RefSeq" id="WP_190123349.1">
    <property type="nucleotide sequence ID" value="NZ_BMWG01000006.1"/>
</dbReference>
<dbReference type="GO" id="GO:0016772">
    <property type="term" value="F:transferase activity, transferring phosphorus-containing groups"/>
    <property type="evidence" value="ECO:0007669"/>
    <property type="project" value="InterPro"/>
</dbReference>
<dbReference type="PANTHER" id="PTHR24045">
    <property type="match status" value="1"/>
</dbReference>
<evidence type="ECO:0000256" key="3">
    <source>
        <dbReference type="ARBA" id="ARBA00023169"/>
    </source>
</evidence>
<dbReference type="GO" id="GO:0000271">
    <property type="term" value="P:polysaccharide biosynthetic process"/>
    <property type="evidence" value="ECO:0007669"/>
    <property type="project" value="UniProtKB-KW"/>
</dbReference>
<keyword evidence="10" id="KW-1185">Reference proteome</keyword>
<keyword evidence="3" id="KW-0270">Exopolysaccharide synthesis</keyword>
<feature type="domain" description="Stealth protein CR3 conserved region 3" evidence="7">
    <location>
        <begin position="483"/>
        <end position="531"/>
    </location>
</feature>
<dbReference type="InterPro" id="IPR047141">
    <property type="entry name" value="Stealth"/>
</dbReference>
<feature type="region of interest" description="Disordered" evidence="4">
    <location>
        <begin position="603"/>
        <end position="626"/>
    </location>
</feature>
<dbReference type="Pfam" id="PF11380">
    <property type="entry name" value="Stealth_CR2"/>
    <property type="match status" value="1"/>
</dbReference>
<dbReference type="Proteomes" id="UP000630936">
    <property type="component" value="Unassembled WGS sequence"/>
</dbReference>
<proteinExistence type="inferred from homology"/>
<feature type="domain" description="Stealth protein CR2 conserved region 2" evidence="5">
    <location>
        <begin position="333"/>
        <end position="439"/>
    </location>
</feature>
<evidence type="ECO:0000313" key="10">
    <source>
        <dbReference type="Proteomes" id="UP000630936"/>
    </source>
</evidence>